<dbReference type="InterPro" id="IPR014710">
    <property type="entry name" value="RmlC-like_jellyroll"/>
</dbReference>
<evidence type="ECO:0000313" key="3">
    <source>
        <dbReference type="Proteomes" id="UP001300261"/>
    </source>
</evidence>
<dbReference type="RefSeq" id="WP_265960759.1">
    <property type="nucleotide sequence ID" value="NZ_JAPEVI010000001.1"/>
</dbReference>
<reference evidence="2 3" key="1">
    <citation type="journal article" date="2016" name="Int. J. Syst. Evol. Microbiol.">
        <title>Labrenzia salina sp. nov., isolated from the rhizosphere of the halophyte Arthrocnemum macrostachyum.</title>
        <authorList>
            <person name="Camacho M."/>
            <person name="Redondo-Gomez S."/>
            <person name="Rodriguez-Llorente I."/>
            <person name="Rohde M."/>
            <person name="Sproer C."/>
            <person name="Schumann P."/>
            <person name="Klenk H.P."/>
            <person name="Montero-Calasanz M.D.C."/>
        </authorList>
    </citation>
    <scope>NUCLEOTIDE SEQUENCE [LARGE SCALE GENOMIC DNA]</scope>
    <source>
        <strain evidence="2 3">DSM 29163</strain>
    </source>
</reference>
<name>A0ABT3QVW3_9HYPH</name>
<keyword evidence="3" id="KW-1185">Reference proteome</keyword>
<sequence length="105" mass="11559">MTAFHRAKYSSPPSADQVREDFPGFTFGTFRDPPGQVWADFVHDEDEFIVVAQGEIVITVADETATCGPGDLVRIPAQVNHTLETTEAGGSVWHYGYGRFGETHD</sequence>
<accession>A0ABT3QVW3</accession>
<comment type="caution">
    <text evidence="2">The sequence shown here is derived from an EMBL/GenBank/DDBJ whole genome shotgun (WGS) entry which is preliminary data.</text>
</comment>
<dbReference type="Pfam" id="PF07883">
    <property type="entry name" value="Cupin_2"/>
    <property type="match status" value="1"/>
</dbReference>
<protein>
    <submittedName>
        <fullName evidence="2">Cupin domain-containing protein</fullName>
    </submittedName>
</protein>
<dbReference type="InterPro" id="IPR013096">
    <property type="entry name" value="Cupin_2"/>
</dbReference>
<proteinExistence type="predicted"/>
<organism evidence="2 3">
    <name type="scientific">Roseibium salinum</name>
    <dbReference type="NCBI Taxonomy" id="1604349"/>
    <lineage>
        <taxon>Bacteria</taxon>
        <taxon>Pseudomonadati</taxon>
        <taxon>Pseudomonadota</taxon>
        <taxon>Alphaproteobacteria</taxon>
        <taxon>Hyphomicrobiales</taxon>
        <taxon>Stappiaceae</taxon>
        <taxon>Roseibium</taxon>
    </lineage>
</organism>
<evidence type="ECO:0000259" key="1">
    <source>
        <dbReference type="Pfam" id="PF07883"/>
    </source>
</evidence>
<dbReference type="SUPFAM" id="SSF51182">
    <property type="entry name" value="RmlC-like cupins"/>
    <property type="match status" value="1"/>
</dbReference>
<dbReference type="EMBL" id="JAPEVI010000001">
    <property type="protein sequence ID" value="MCX2721063.1"/>
    <property type="molecule type" value="Genomic_DNA"/>
</dbReference>
<gene>
    <name evidence="2" type="ORF">ON753_01375</name>
</gene>
<evidence type="ECO:0000313" key="2">
    <source>
        <dbReference type="EMBL" id="MCX2721063.1"/>
    </source>
</evidence>
<dbReference type="Proteomes" id="UP001300261">
    <property type="component" value="Unassembled WGS sequence"/>
</dbReference>
<dbReference type="Gene3D" id="2.60.120.10">
    <property type="entry name" value="Jelly Rolls"/>
    <property type="match status" value="1"/>
</dbReference>
<feature type="domain" description="Cupin type-2" evidence="1">
    <location>
        <begin position="30"/>
        <end position="87"/>
    </location>
</feature>
<dbReference type="InterPro" id="IPR011051">
    <property type="entry name" value="RmlC_Cupin_sf"/>
</dbReference>